<dbReference type="EMBL" id="AP022839">
    <property type="protein sequence ID" value="BCA97120.1"/>
    <property type="molecule type" value="Genomic_DNA"/>
</dbReference>
<reference evidence="2" key="1">
    <citation type="journal article" date="2020" name="Microbiol. Resour. Announc.">
        <title>Complete Genome Sequence of Novel Psychrotolerant Legionella Strain TUM19329, Isolated from Antarctic Lake Sediment.</title>
        <authorList>
            <person name="Shimada S."/>
            <person name="Nakai R."/>
            <person name="Aoki K."/>
            <person name="Shimoeda N."/>
            <person name="Ohno G."/>
            <person name="Miyazaki Y."/>
            <person name="Kudoh S."/>
            <person name="Imura S."/>
            <person name="Watanabe K."/>
            <person name="Ishii Y."/>
            <person name="Tateda K."/>
        </authorList>
    </citation>
    <scope>NUCLEOTIDE SEQUENCE [LARGE SCALE GENOMIC DNA]</scope>
    <source>
        <strain evidence="2">TUM19329</strain>
    </source>
</reference>
<dbReference type="PANTHER" id="PTHR35404:SF8">
    <property type="entry name" value="TRANSPOSASE OF TN10"/>
    <property type="match status" value="1"/>
</dbReference>
<dbReference type="AlphaFoldDB" id="A0A6F8TAC9"/>
<feature type="domain" description="Transposase IS4-like" evidence="1">
    <location>
        <begin position="19"/>
        <end position="105"/>
    </location>
</feature>
<name>A0A6F8TAC9_9GAMM</name>
<dbReference type="InterPro" id="IPR002559">
    <property type="entry name" value="Transposase_11"/>
</dbReference>
<dbReference type="SUPFAM" id="SSF53098">
    <property type="entry name" value="Ribonuclease H-like"/>
    <property type="match status" value="1"/>
</dbReference>
<sequence>MSGRSIVIYEECHLKKSENNHATHQGFLNQLKKLLPQSVRPIIVTDAGFRVPWFQHILDPGWDFVGRLRNKNLVLLDTSPTGEFSHTFFCKLQQNLGILTEKGKVPSNFIVYKGASKNRHKLNKNKKTVALEKANCIQGPIKNRGLLSHLFI</sequence>
<dbReference type="KEGG" id="lant:TUM19329_34810"/>
<dbReference type="Proteomes" id="UP000502894">
    <property type="component" value="Chromosome"/>
</dbReference>
<dbReference type="PANTHER" id="PTHR35404">
    <property type="entry name" value="TRANSPOSASE OF TN10"/>
    <property type="match status" value="1"/>
</dbReference>
<organism evidence="2 3">
    <name type="scientific">Legionella antarctica</name>
    <dbReference type="NCBI Taxonomy" id="2708020"/>
    <lineage>
        <taxon>Bacteria</taxon>
        <taxon>Pseudomonadati</taxon>
        <taxon>Pseudomonadota</taxon>
        <taxon>Gammaproteobacteria</taxon>
        <taxon>Legionellales</taxon>
        <taxon>Legionellaceae</taxon>
        <taxon>Legionella</taxon>
    </lineage>
</organism>
<dbReference type="InterPro" id="IPR012337">
    <property type="entry name" value="RNaseH-like_sf"/>
</dbReference>
<protein>
    <recommendedName>
        <fullName evidence="1">Transposase IS4-like domain-containing protein</fullName>
    </recommendedName>
</protein>
<evidence type="ECO:0000313" key="2">
    <source>
        <dbReference type="EMBL" id="BCA97120.1"/>
    </source>
</evidence>
<proteinExistence type="predicted"/>
<evidence type="ECO:0000259" key="1">
    <source>
        <dbReference type="Pfam" id="PF01609"/>
    </source>
</evidence>
<gene>
    <name evidence="2" type="ORF">TUM19329_34810</name>
</gene>
<dbReference type="Pfam" id="PF01609">
    <property type="entry name" value="DDE_Tnp_1"/>
    <property type="match status" value="1"/>
</dbReference>
<dbReference type="GO" id="GO:0004803">
    <property type="term" value="F:transposase activity"/>
    <property type="evidence" value="ECO:0007669"/>
    <property type="project" value="InterPro"/>
</dbReference>
<dbReference type="GO" id="GO:0006313">
    <property type="term" value="P:DNA transposition"/>
    <property type="evidence" value="ECO:0007669"/>
    <property type="project" value="InterPro"/>
</dbReference>
<dbReference type="GO" id="GO:0003677">
    <property type="term" value="F:DNA binding"/>
    <property type="evidence" value="ECO:0007669"/>
    <property type="project" value="InterPro"/>
</dbReference>
<evidence type="ECO:0000313" key="3">
    <source>
        <dbReference type="Proteomes" id="UP000502894"/>
    </source>
</evidence>
<keyword evidence="3" id="KW-1185">Reference proteome</keyword>
<accession>A0A6F8TAC9</accession>